<protein>
    <submittedName>
        <fullName evidence="1">Uncharacterized protein</fullName>
    </submittedName>
</protein>
<dbReference type="OrthoDB" id="689430at2759"/>
<gene>
    <name evidence="1" type="ORF">HU200_016618</name>
</gene>
<sequence length="81" mass="9332">MAKFVWSIVAMVVGAPCRPNSFEQYWIWVKTFLKGGEKFFMAGLVAICWALWRARNGICFDKKPVRFPTEIVCSVSSFLTY</sequence>
<evidence type="ECO:0000313" key="2">
    <source>
        <dbReference type="Proteomes" id="UP000636709"/>
    </source>
</evidence>
<proteinExistence type="predicted"/>
<dbReference type="EMBL" id="JACEFO010001613">
    <property type="protein sequence ID" value="KAF8730755.1"/>
    <property type="molecule type" value="Genomic_DNA"/>
</dbReference>
<evidence type="ECO:0000313" key="1">
    <source>
        <dbReference type="EMBL" id="KAF8730755.1"/>
    </source>
</evidence>
<reference evidence="1" key="1">
    <citation type="submission" date="2020-07" db="EMBL/GenBank/DDBJ databases">
        <title>Genome sequence and genetic diversity analysis of an under-domesticated orphan crop, white fonio (Digitaria exilis).</title>
        <authorList>
            <person name="Bennetzen J.L."/>
            <person name="Chen S."/>
            <person name="Ma X."/>
            <person name="Wang X."/>
            <person name="Yssel A.E.J."/>
            <person name="Chaluvadi S.R."/>
            <person name="Johnson M."/>
            <person name="Gangashetty P."/>
            <person name="Hamidou F."/>
            <person name="Sanogo M.D."/>
            <person name="Zwaenepoel A."/>
            <person name="Wallace J."/>
            <person name="Van De Peer Y."/>
            <person name="Van Deynze A."/>
        </authorList>
    </citation>
    <scope>NUCLEOTIDE SEQUENCE</scope>
    <source>
        <tissue evidence="1">Leaves</tissue>
    </source>
</reference>
<name>A0A835F7J2_9POAL</name>
<comment type="caution">
    <text evidence="1">The sequence shown here is derived from an EMBL/GenBank/DDBJ whole genome shotgun (WGS) entry which is preliminary data.</text>
</comment>
<accession>A0A835F7J2</accession>
<organism evidence="1 2">
    <name type="scientific">Digitaria exilis</name>
    <dbReference type="NCBI Taxonomy" id="1010633"/>
    <lineage>
        <taxon>Eukaryota</taxon>
        <taxon>Viridiplantae</taxon>
        <taxon>Streptophyta</taxon>
        <taxon>Embryophyta</taxon>
        <taxon>Tracheophyta</taxon>
        <taxon>Spermatophyta</taxon>
        <taxon>Magnoliopsida</taxon>
        <taxon>Liliopsida</taxon>
        <taxon>Poales</taxon>
        <taxon>Poaceae</taxon>
        <taxon>PACMAD clade</taxon>
        <taxon>Panicoideae</taxon>
        <taxon>Panicodae</taxon>
        <taxon>Paniceae</taxon>
        <taxon>Anthephorinae</taxon>
        <taxon>Digitaria</taxon>
    </lineage>
</organism>
<dbReference type="AlphaFoldDB" id="A0A835F7J2"/>
<dbReference type="Proteomes" id="UP000636709">
    <property type="component" value="Unassembled WGS sequence"/>
</dbReference>
<keyword evidence="2" id="KW-1185">Reference proteome</keyword>